<evidence type="ECO:0000259" key="4">
    <source>
        <dbReference type="Pfam" id="PF11566"/>
    </source>
</evidence>
<dbReference type="GO" id="GO:0043161">
    <property type="term" value="P:proteasome-mediated ubiquitin-dependent protein catabolic process"/>
    <property type="evidence" value="ECO:0007669"/>
    <property type="project" value="InterPro"/>
</dbReference>
<reference evidence="6" key="2">
    <citation type="journal article" date="2015" name="Gigascience">
        <title>Reconstructing a comprehensive transcriptome assembly of a white-pupal translocated strain of the pest fruit fly Bactrocera cucurbitae.</title>
        <authorList>
            <person name="Sim S.B."/>
            <person name="Calla B."/>
            <person name="Hall B."/>
            <person name="DeRego T."/>
            <person name="Geib S.M."/>
        </authorList>
    </citation>
    <scope>NUCLEOTIDE SEQUENCE</scope>
</reference>
<dbReference type="PANTHER" id="PTHR13266:SF1">
    <property type="entry name" value="PROTEASOME INHIBITOR PI31 SUBUNIT"/>
    <property type="match status" value="1"/>
</dbReference>
<dbReference type="Gene3D" id="3.40.1000.30">
    <property type="match status" value="1"/>
</dbReference>
<dbReference type="InterPro" id="IPR045128">
    <property type="entry name" value="PI31-like"/>
</dbReference>
<evidence type="ECO:0000256" key="2">
    <source>
        <dbReference type="ARBA" id="ARBA00015575"/>
    </source>
</evidence>
<evidence type="ECO:0000313" key="5">
    <source>
        <dbReference type="EMBL" id="JAC97452.1"/>
    </source>
</evidence>
<dbReference type="AlphaFoldDB" id="A0A0A1WG36"/>
<evidence type="ECO:0000256" key="3">
    <source>
        <dbReference type="ARBA" id="ARBA00022942"/>
    </source>
</evidence>
<dbReference type="Pfam" id="PF11566">
    <property type="entry name" value="PI31_Prot_N"/>
    <property type="match status" value="1"/>
</dbReference>
<evidence type="ECO:0000313" key="6">
    <source>
        <dbReference type="EMBL" id="JAC97459.1"/>
    </source>
</evidence>
<proteinExistence type="inferred from homology"/>
<protein>
    <recommendedName>
        <fullName evidence="2">Proteasome inhibitor PI31 subunit</fullName>
    </recommendedName>
</protein>
<dbReference type="EMBL" id="GBXI01000357">
    <property type="protein sequence ID" value="JAD13935.1"/>
    <property type="molecule type" value="Transcribed_RNA"/>
</dbReference>
<dbReference type="GO" id="GO:0004866">
    <property type="term" value="F:endopeptidase inhibitor activity"/>
    <property type="evidence" value="ECO:0007669"/>
    <property type="project" value="InterPro"/>
</dbReference>
<organism evidence="6">
    <name type="scientific">Zeugodacus cucurbitae</name>
    <name type="common">Melon fruit fly</name>
    <name type="synonym">Bactrocera cucurbitae</name>
    <dbReference type="NCBI Taxonomy" id="28588"/>
    <lineage>
        <taxon>Eukaryota</taxon>
        <taxon>Metazoa</taxon>
        <taxon>Ecdysozoa</taxon>
        <taxon>Arthropoda</taxon>
        <taxon>Hexapoda</taxon>
        <taxon>Insecta</taxon>
        <taxon>Pterygota</taxon>
        <taxon>Neoptera</taxon>
        <taxon>Endopterygota</taxon>
        <taxon>Diptera</taxon>
        <taxon>Brachycera</taxon>
        <taxon>Muscomorpha</taxon>
        <taxon>Tephritoidea</taxon>
        <taxon>Tephritidae</taxon>
        <taxon>Zeugodacus</taxon>
        <taxon>Zeugodacus</taxon>
    </lineage>
</organism>
<dbReference type="GO" id="GO:0000502">
    <property type="term" value="C:proteasome complex"/>
    <property type="evidence" value="ECO:0007669"/>
    <property type="project" value="UniProtKB-KW"/>
</dbReference>
<accession>A0A0A1WG36</accession>
<evidence type="ECO:0000256" key="1">
    <source>
        <dbReference type="ARBA" id="ARBA00006405"/>
    </source>
</evidence>
<evidence type="ECO:0000313" key="7">
    <source>
        <dbReference type="EMBL" id="JAD13935.1"/>
    </source>
</evidence>
<dbReference type="EMBL" id="GBXI01016839">
    <property type="protein sequence ID" value="JAC97452.1"/>
    <property type="molecule type" value="Transcribed_RNA"/>
</dbReference>
<dbReference type="InterPro" id="IPR021625">
    <property type="entry name" value="PI31_Prot_N"/>
</dbReference>
<dbReference type="PANTHER" id="PTHR13266">
    <property type="entry name" value="PROTEASOME INHIBITOR"/>
    <property type="match status" value="1"/>
</dbReference>
<keyword evidence="3 6" id="KW-0647">Proteasome</keyword>
<dbReference type="EMBL" id="GBXI01016832">
    <property type="protein sequence ID" value="JAC97459.1"/>
    <property type="molecule type" value="Transcribed_RNA"/>
</dbReference>
<sequence>MASSINISLLWELFDILHAKNMRNFEDVLVSYTHLNLTALNAFECLGVGEDKTIASDEEGFEDLPDRWNLHGIRYALRYRKHGQLYILLAQKSRDLLVINLFNVQQLKVSNIALNAKECVKQLNGALRDVLSDAEIIQRRIEDELIKPVLLITKIDSSQQTDFVEIHPTSHMSPEYRYTMSMPESIYLGSSLAEQRLHFRKRAFPVQHQARTAALDYSSYNWFNY</sequence>
<gene>
    <name evidence="6" type="primary">CG8979_11</name>
    <name evidence="5" type="synonym">CG8979_10</name>
    <name evidence="7" type="synonym">CG8979_4</name>
    <name evidence="7" type="ORF">g.30284</name>
    <name evidence="5" type="ORF">g.30285</name>
    <name evidence="6" type="ORF">g.30288</name>
</gene>
<name>A0A0A1WG36_ZEUCU</name>
<comment type="similarity">
    <text evidence="1">Belongs to the proteasome inhibitor PI31 family.</text>
</comment>
<reference evidence="6" key="1">
    <citation type="submission" date="2014-11" db="EMBL/GenBank/DDBJ databases">
        <authorList>
            <person name="Geib S."/>
        </authorList>
    </citation>
    <scope>NUCLEOTIDE SEQUENCE</scope>
</reference>
<dbReference type="GO" id="GO:0070628">
    <property type="term" value="F:proteasome binding"/>
    <property type="evidence" value="ECO:0007669"/>
    <property type="project" value="InterPro"/>
</dbReference>
<feature type="domain" description="PI31 proteasome regulator N-terminal" evidence="4">
    <location>
        <begin position="20"/>
        <end position="143"/>
    </location>
</feature>